<evidence type="ECO:0000256" key="1">
    <source>
        <dbReference type="SAM" id="SignalP"/>
    </source>
</evidence>
<name>A0ABT2ZTK7_9RHOB</name>
<comment type="caution">
    <text evidence="2">The sequence shown here is derived from an EMBL/GenBank/DDBJ whole genome shotgun (WGS) entry which is preliminary data.</text>
</comment>
<dbReference type="RefSeq" id="WP_263741755.1">
    <property type="nucleotide sequence ID" value="NZ_JAOWKZ010000005.1"/>
</dbReference>
<evidence type="ECO:0000313" key="2">
    <source>
        <dbReference type="EMBL" id="MCV2874483.1"/>
    </source>
</evidence>
<keyword evidence="3" id="KW-1185">Reference proteome</keyword>
<sequence>MRSATLLCVLLPVVLSGCAALPKGDRAATTQADWPVLLPIEDLTAPPPAEADPTEALAARAAALRARAALLSATDI</sequence>
<gene>
    <name evidence="2" type="ORF">OEZ71_19465</name>
</gene>
<protein>
    <submittedName>
        <fullName evidence="2">Uncharacterized protein</fullName>
    </submittedName>
</protein>
<feature type="chain" id="PRO_5045406433" evidence="1">
    <location>
        <begin position="20"/>
        <end position="76"/>
    </location>
</feature>
<keyword evidence="1" id="KW-0732">Signal</keyword>
<accession>A0ABT2ZTK7</accession>
<dbReference type="PROSITE" id="PS51257">
    <property type="entry name" value="PROKAR_LIPOPROTEIN"/>
    <property type="match status" value="1"/>
</dbReference>
<dbReference type="EMBL" id="JAOWKZ010000005">
    <property type="protein sequence ID" value="MCV2874483.1"/>
    <property type="molecule type" value="Genomic_DNA"/>
</dbReference>
<reference evidence="2 3" key="1">
    <citation type="submission" date="2022-10" db="EMBL/GenBank/DDBJ databases">
        <title>Defluviimonas sp. nov., isolated from ocean surface sediments.</title>
        <authorList>
            <person name="He W."/>
            <person name="Wang L."/>
            <person name="Zhang D.-F."/>
        </authorList>
    </citation>
    <scope>NUCLEOTIDE SEQUENCE [LARGE SCALE GENOMIC DNA]</scope>
    <source>
        <strain evidence="2 3">WL0050</strain>
    </source>
</reference>
<proteinExistence type="predicted"/>
<evidence type="ECO:0000313" key="3">
    <source>
        <dbReference type="Proteomes" id="UP001652564"/>
    </source>
</evidence>
<feature type="signal peptide" evidence="1">
    <location>
        <begin position="1"/>
        <end position="19"/>
    </location>
</feature>
<organism evidence="2 3">
    <name type="scientific">Albidovulum litorale</name>
    <dbReference type="NCBI Taxonomy" id="2984134"/>
    <lineage>
        <taxon>Bacteria</taxon>
        <taxon>Pseudomonadati</taxon>
        <taxon>Pseudomonadota</taxon>
        <taxon>Alphaproteobacteria</taxon>
        <taxon>Rhodobacterales</taxon>
        <taxon>Paracoccaceae</taxon>
        <taxon>Albidovulum</taxon>
    </lineage>
</organism>
<dbReference type="Proteomes" id="UP001652564">
    <property type="component" value="Unassembled WGS sequence"/>
</dbReference>